<dbReference type="Proteomes" id="UP000574390">
    <property type="component" value="Unassembled WGS sequence"/>
</dbReference>
<dbReference type="AlphaFoldDB" id="A0A7J6QPS7"/>
<evidence type="ECO:0000313" key="2">
    <source>
        <dbReference type="Proteomes" id="UP000574390"/>
    </source>
</evidence>
<evidence type="ECO:0000313" key="1">
    <source>
        <dbReference type="EMBL" id="KAF4710273.1"/>
    </source>
</evidence>
<accession>A0A7J6QPS7</accession>
<comment type="caution">
    <text evidence="1">The sequence shown here is derived from an EMBL/GenBank/DDBJ whole genome shotgun (WGS) entry which is preliminary data.</text>
</comment>
<feature type="non-terminal residue" evidence="1">
    <location>
        <position position="1"/>
    </location>
</feature>
<sequence length="348" mass="37294">MWVKTGCRVPAYGTAQYLVRLRATGVSPITNQTGVVWSGQGSHTDSVSLKITTNNTLEAVVGGGCGEISGLAGSTGHISLSGQCLDWMHIALAWDALAPGSNMEVYVNGRRTGVSYSHRVSGFCFDNLMTAADYAGAELAFGDGNWSMNGTHPISGLAIAGVRMYSRRLNASEVASLMSSERPSCSYAHDDCPDISSSMVNARSIAYGSAVSNETRFPLHWRTGGNWAHYGCIPGYTQSSGDTHILCNMSRPLRVSRLENVTNTFTTGSVNGFKLDGGHTRVNITCRNDSTWSAPIAHCSTDLEYCPETAQGKMADSTTPFTDRWFNYTIPPSSNPSLGADTEVQCPE</sequence>
<name>A0A7J6QPS7_PEROL</name>
<proteinExistence type="predicted"/>
<dbReference type="EMBL" id="JABANM010028078">
    <property type="protein sequence ID" value="KAF4710273.1"/>
    <property type="molecule type" value="Genomic_DNA"/>
</dbReference>
<dbReference type="SUPFAM" id="SSF49899">
    <property type="entry name" value="Concanavalin A-like lectins/glucanases"/>
    <property type="match status" value="1"/>
</dbReference>
<gene>
    <name evidence="1" type="ORF">FOZ62_029938</name>
</gene>
<reference evidence="1 2" key="1">
    <citation type="submission" date="2020-04" db="EMBL/GenBank/DDBJ databases">
        <title>Perkinsus olseni comparative genomics.</title>
        <authorList>
            <person name="Bogema D.R."/>
        </authorList>
    </citation>
    <scope>NUCLEOTIDE SEQUENCE [LARGE SCALE GENOMIC DNA]</scope>
    <source>
        <strain evidence="1">ATCC PRA-205</strain>
    </source>
</reference>
<dbReference type="InterPro" id="IPR013320">
    <property type="entry name" value="ConA-like_dom_sf"/>
</dbReference>
<protein>
    <recommendedName>
        <fullName evidence="3">Sushi domain-containing protein</fullName>
    </recommendedName>
</protein>
<dbReference type="Gene3D" id="2.60.120.200">
    <property type="match status" value="1"/>
</dbReference>
<organism evidence="1 2">
    <name type="scientific">Perkinsus olseni</name>
    <name type="common">Perkinsus atlanticus</name>
    <dbReference type="NCBI Taxonomy" id="32597"/>
    <lineage>
        <taxon>Eukaryota</taxon>
        <taxon>Sar</taxon>
        <taxon>Alveolata</taxon>
        <taxon>Perkinsozoa</taxon>
        <taxon>Perkinsea</taxon>
        <taxon>Perkinsida</taxon>
        <taxon>Perkinsidae</taxon>
        <taxon>Perkinsus</taxon>
    </lineage>
</organism>
<evidence type="ECO:0008006" key="3">
    <source>
        <dbReference type="Google" id="ProtNLM"/>
    </source>
</evidence>